<dbReference type="RefSeq" id="WP_219292474.1">
    <property type="nucleotide sequence ID" value="NZ_RPHB01000008.1"/>
</dbReference>
<reference evidence="5 6" key="1">
    <citation type="journal article" date="2020" name="Syst. Appl. Microbiol.">
        <title>Arthrospiribacter ruber gen. nov., sp. nov., a novel bacterium isolated from Arthrospira cultures.</title>
        <authorList>
            <person name="Waleron M."/>
            <person name="Misztak A."/>
            <person name="Waleron M.M."/>
            <person name="Furmaniak M."/>
            <person name="Mrozik A."/>
            <person name="Waleron K."/>
        </authorList>
    </citation>
    <scope>NUCLEOTIDE SEQUENCE [LARGE SCALE GENOMIC DNA]</scope>
    <source>
        <strain evidence="5 6">DPMB0001</strain>
    </source>
</reference>
<organism evidence="5 6">
    <name type="scientific">Arthrospiribacter ruber</name>
    <dbReference type="NCBI Taxonomy" id="2487934"/>
    <lineage>
        <taxon>Bacteria</taxon>
        <taxon>Pseudomonadati</taxon>
        <taxon>Bacteroidota</taxon>
        <taxon>Cytophagia</taxon>
        <taxon>Cytophagales</taxon>
        <taxon>Cyclobacteriaceae</taxon>
        <taxon>Arthrospiribacter</taxon>
    </lineage>
</organism>
<keyword evidence="2" id="KW-0720">Serine protease</keyword>
<dbReference type="InterPro" id="IPR011659">
    <property type="entry name" value="WD40"/>
</dbReference>
<dbReference type="Pfam" id="PF07676">
    <property type="entry name" value="PD40"/>
    <property type="match status" value="4"/>
</dbReference>
<proteinExistence type="predicted"/>
<keyword evidence="3" id="KW-0732">Signal</keyword>
<dbReference type="EMBL" id="RPHB01000008">
    <property type="protein sequence ID" value="MBW3469405.1"/>
    <property type="molecule type" value="Genomic_DNA"/>
</dbReference>
<evidence type="ECO:0000313" key="6">
    <source>
        <dbReference type="Proteomes" id="UP000727490"/>
    </source>
</evidence>
<dbReference type="Proteomes" id="UP000727490">
    <property type="component" value="Unassembled WGS sequence"/>
</dbReference>
<dbReference type="Pfam" id="PF00326">
    <property type="entry name" value="Peptidase_S9"/>
    <property type="match status" value="1"/>
</dbReference>
<feature type="signal peptide" evidence="3">
    <location>
        <begin position="1"/>
        <end position="21"/>
    </location>
</feature>
<comment type="caution">
    <text evidence="5">The sequence shown here is derived from an EMBL/GenBank/DDBJ whole genome shotgun (WGS) entry which is preliminary data.</text>
</comment>
<keyword evidence="1" id="KW-0378">Hydrolase</keyword>
<feature type="chain" id="PRO_5037900713" evidence="3">
    <location>
        <begin position="22"/>
        <end position="721"/>
    </location>
</feature>
<evidence type="ECO:0000313" key="5">
    <source>
        <dbReference type="EMBL" id="MBW3469405.1"/>
    </source>
</evidence>
<name>A0A951MGC0_9BACT</name>
<feature type="domain" description="Peptidase S9 prolyl oligopeptidase catalytic" evidence="4">
    <location>
        <begin position="509"/>
        <end position="716"/>
    </location>
</feature>
<dbReference type="PANTHER" id="PTHR42776:SF27">
    <property type="entry name" value="DIPEPTIDYL PEPTIDASE FAMILY MEMBER 6"/>
    <property type="match status" value="1"/>
</dbReference>
<dbReference type="GO" id="GO:0006508">
    <property type="term" value="P:proteolysis"/>
    <property type="evidence" value="ECO:0007669"/>
    <property type="project" value="InterPro"/>
</dbReference>
<evidence type="ECO:0000256" key="1">
    <source>
        <dbReference type="ARBA" id="ARBA00022801"/>
    </source>
</evidence>
<dbReference type="PANTHER" id="PTHR42776">
    <property type="entry name" value="SERINE PEPTIDASE S9 FAMILY MEMBER"/>
    <property type="match status" value="1"/>
</dbReference>
<accession>A0A951MGC0</accession>
<sequence length="721" mass="80516">MIRKKMHFLLLLLLLSHIATAQSPEKVNITDLTKIISTTSHEITPDGKQVIYVKNSVNEKGSDDYSYKSQLWISDLSEPFESRPLTSSEYNISSPALSPDGSKVAFVRPKDGKAQIWILPLRGGESQVITSEKNGASNPVWSPDGKKILFSSSHPIWQIEGEPTWEVQRPGRAHNDEPNYKAINAGSAKEEIKPNPDGTLEEMRAYLAKNNSKGDPKVIDRLNFLGERDLNPDLTFSHLNILDLNTKETRKITEGFQSFFGGTWSPDGTYILASSLENQEHPDLTNTTEIWKINLSSQSAEVFYSLKGHSVGAPNFSPDGKWILFRGMNMEEPSYNMSMLGAIKPDGSGMKWLTESLDRSIGSGKWASNSQDVYFSGANQGGFSLWKVNVNSAKIDPVITGAQGVTSFDLRDQKLVYALTKIENPSEIYLADLSNKNAKQISKNNESWLEGKQISKPTAHQLKTSDGFTVDYWVMEPIGKSSGTKYPTVVNMHGGPSAMWGPGEASMWHEFQVMAARGYGVVYANPRGSGGYGKAFQKGNFQDWGDGPAADVLGSLDEAMKQYDWIDGDNLVLTGGSYAGYLTAWIVGHDHRFKAAFAQRGVYELTFFLGEGNAWRLVPNHFGYPWEEGVKEILDYNSPQTYVQNIQTPLLIKHGDQDLRTGVRQSELLYKSLKILGKPVEYVRYPEEGHELSRSGAVHRRIDRMARIIEFFERYVTHPEN</sequence>
<keyword evidence="2" id="KW-0645">Protease</keyword>
<protein>
    <submittedName>
        <fullName evidence="5">S9 family peptidase</fullName>
    </submittedName>
</protein>
<dbReference type="InterPro" id="IPR001375">
    <property type="entry name" value="Peptidase_S9_cat"/>
</dbReference>
<evidence type="ECO:0000256" key="2">
    <source>
        <dbReference type="ARBA" id="ARBA00022825"/>
    </source>
</evidence>
<gene>
    <name evidence="5" type="ORF">EGN73_16530</name>
</gene>
<keyword evidence="6" id="KW-1185">Reference proteome</keyword>
<evidence type="ECO:0000256" key="3">
    <source>
        <dbReference type="SAM" id="SignalP"/>
    </source>
</evidence>
<dbReference type="AlphaFoldDB" id="A0A951MGC0"/>
<evidence type="ECO:0000259" key="4">
    <source>
        <dbReference type="Pfam" id="PF00326"/>
    </source>
</evidence>
<dbReference type="GO" id="GO:0004252">
    <property type="term" value="F:serine-type endopeptidase activity"/>
    <property type="evidence" value="ECO:0007669"/>
    <property type="project" value="TreeGrafter"/>
</dbReference>